<protein>
    <recommendedName>
        <fullName evidence="8">Cation efflux protein transmembrane domain-containing protein</fullName>
    </recommendedName>
</protein>
<proteinExistence type="inferred from homology"/>
<dbReference type="PANTHER" id="PTHR45820">
    <property type="entry name" value="FI23527P1"/>
    <property type="match status" value="1"/>
</dbReference>
<dbReference type="InterPro" id="IPR058533">
    <property type="entry name" value="Cation_efflux_TM"/>
</dbReference>
<keyword evidence="6 7" id="KW-0472">Membrane</keyword>
<keyword evidence="10" id="KW-1185">Reference proteome</keyword>
<evidence type="ECO:0000256" key="2">
    <source>
        <dbReference type="ARBA" id="ARBA00008873"/>
    </source>
</evidence>
<dbReference type="SUPFAM" id="SSF161111">
    <property type="entry name" value="Cation efflux protein transmembrane domain-like"/>
    <property type="match status" value="1"/>
</dbReference>
<gene>
    <name evidence="9" type="ORF">DXG03_007800</name>
</gene>
<dbReference type="Proteomes" id="UP000775547">
    <property type="component" value="Unassembled WGS sequence"/>
</dbReference>
<feature type="transmembrane region" description="Helical" evidence="7">
    <location>
        <begin position="69"/>
        <end position="90"/>
    </location>
</feature>
<keyword evidence="3 7" id="KW-0812">Transmembrane</keyword>
<evidence type="ECO:0000313" key="10">
    <source>
        <dbReference type="Proteomes" id="UP000775547"/>
    </source>
</evidence>
<evidence type="ECO:0000256" key="1">
    <source>
        <dbReference type="ARBA" id="ARBA00004141"/>
    </source>
</evidence>
<keyword evidence="4" id="KW-0862">Zinc</keyword>
<dbReference type="GO" id="GO:0005385">
    <property type="term" value="F:zinc ion transmembrane transporter activity"/>
    <property type="evidence" value="ECO:0007669"/>
    <property type="project" value="TreeGrafter"/>
</dbReference>
<dbReference type="PANTHER" id="PTHR45820:SF5">
    <property type="entry name" value="DIFFUSION FACILITATOR FAMILY METAL ION TRANSPORTER, PUTATIVE-RELATED"/>
    <property type="match status" value="1"/>
</dbReference>
<organism evidence="9 10">
    <name type="scientific">Asterophora parasitica</name>
    <dbReference type="NCBI Taxonomy" id="117018"/>
    <lineage>
        <taxon>Eukaryota</taxon>
        <taxon>Fungi</taxon>
        <taxon>Dikarya</taxon>
        <taxon>Basidiomycota</taxon>
        <taxon>Agaricomycotina</taxon>
        <taxon>Agaricomycetes</taxon>
        <taxon>Agaricomycetidae</taxon>
        <taxon>Agaricales</taxon>
        <taxon>Tricholomatineae</taxon>
        <taxon>Lyophyllaceae</taxon>
        <taxon>Asterophora</taxon>
    </lineage>
</organism>
<reference evidence="9" key="1">
    <citation type="submission" date="2020-07" db="EMBL/GenBank/DDBJ databases">
        <authorList>
            <person name="Nieuwenhuis M."/>
            <person name="Van De Peppel L.J.J."/>
        </authorList>
    </citation>
    <scope>NUCLEOTIDE SEQUENCE</scope>
    <source>
        <strain evidence="9">AP01</strain>
        <tissue evidence="9">Mycelium</tissue>
    </source>
</reference>
<dbReference type="Gene3D" id="1.20.1510.10">
    <property type="entry name" value="Cation efflux protein transmembrane domain"/>
    <property type="match status" value="1"/>
</dbReference>
<evidence type="ECO:0000256" key="7">
    <source>
        <dbReference type="SAM" id="Phobius"/>
    </source>
</evidence>
<dbReference type="OrthoDB" id="9944568at2759"/>
<comment type="subcellular location">
    <subcellularLocation>
        <location evidence="1">Membrane</location>
        <topology evidence="1">Multi-pass membrane protein</topology>
    </subcellularLocation>
</comment>
<comment type="caution">
    <text evidence="9">The sequence shown here is derived from an EMBL/GenBank/DDBJ whole genome shotgun (WGS) entry which is preliminary data.</text>
</comment>
<keyword evidence="5 7" id="KW-1133">Transmembrane helix</keyword>
<accession>A0A9P7KDD1</accession>
<dbReference type="Pfam" id="PF01545">
    <property type="entry name" value="Cation_efflux"/>
    <property type="match status" value="1"/>
</dbReference>
<comment type="similarity">
    <text evidence="2">Belongs to the cation diffusion facilitator (CDF) transporter (TC 2.A.4) family. SLC30A subfamily.</text>
</comment>
<evidence type="ECO:0000256" key="3">
    <source>
        <dbReference type="ARBA" id="ARBA00022692"/>
    </source>
</evidence>
<evidence type="ECO:0000313" key="9">
    <source>
        <dbReference type="EMBL" id="KAG5647876.1"/>
    </source>
</evidence>
<dbReference type="GO" id="GO:0016020">
    <property type="term" value="C:membrane"/>
    <property type="evidence" value="ECO:0007669"/>
    <property type="project" value="UniProtKB-SubCell"/>
</dbReference>
<evidence type="ECO:0000256" key="6">
    <source>
        <dbReference type="ARBA" id="ARBA00023136"/>
    </source>
</evidence>
<evidence type="ECO:0000259" key="8">
    <source>
        <dbReference type="Pfam" id="PF01545"/>
    </source>
</evidence>
<evidence type="ECO:0000256" key="5">
    <source>
        <dbReference type="ARBA" id="ARBA00022989"/>
    </source>
</evidence>
<feature type="transmembrane region" description="Helical" evidence="7">
    <location>
        <begin position="35"/>
        <end position="57"/>
    </location>
</feature>
<dbReference type="EMBL" id="JABCKV010000006">
    <property type="protein sequence ID" value="KAG5647876.1"/>
    <property type="molecule type" value="Genomic_DNA"/>
</dbReference>
<dbReference type="GO" id="GO:0006882">
    <property type="term" value="P:intracellular zinc ion homeostasis"/>
    <property type="evidence" value="ECO:0007669"/>
    <property type="project" value="TreeGrafter"/>
</dbReference>
<dbReference type="AlphaFoldDB" id="A0A9P7KDD1"/>
<dbReference type="InterPro" id="IPR027469">
    <property type="entry name" value="Cation_efflux_TMD_sf"/>
</dbReference>
<evidence type="ECO:0000256" key="4">
    <source>
        <dbReference type="ARBA" id="ARBA00022833"/>
    </source>
</evidence>
<reference evidence="9" key="2">
    <citation type="submission" date="2021-10" db="EMBL/GenBank/DDBJ databases">
        <title>Phylogenomics reveals ancestral predisposition of the termite-cultivated fungus Termitomyces towards a domesticated lifestyle.</title>
        <authorList>
            <person name="Auxier B."/>
            <person name="Grum-Grzhimaylo A."/>
            <person name="Cardenas M.E."/>
            <person name="Lodge J.D."/>
            <person name="Laessoe T."/>
            <person name="Pedersen O."/>
            <person name="Smith M.E."/>
            <person name="Kuyper T.W."/>
            <person name="Franco-Molano E.A."/>
            <person name="Baroni T.J."/>
            <person name="Aanen D.K."/>
        </authorList>
    </citation>
    <scope>NUCLEOTIDE SEQUENCE</scope>
    <source>
        <strain evidence="9">AP01</strain>
        <tissue evidence="9">Mycelium</tissue>
    </source>
</reference>
<feature type="domain" description="Cation efflux protein transmembrane" evidence="8">
    <location>
        <begin position="6"/>
        <end position="92"/>
    </location>
</feature>
<sequence>MLSTTLTAIAFIAAHLHEKGKHNVNFTYAFHRAELVGAFFNGVFLLALALSILLQSIERFVNVEPVESPIQILIVGSVGLFLNIISALVIHGMTPWFYFYSQYIDAGIADHGGHSHGNDAIALAISDDSDSVNRPRDSIVRWHSVLVACCL</sequence>
<name>A0A9P7KDD1_9AGAR</name>